<dbReference type="HOGENOM" id="CLU_1508026_0_0_10"/>
<evidence type="ECO:0000256" key="1">
    <source>
        <dbReference type="SAM" id="SignalP"/>
    </source>
</evidence>
<dbReference type="Pfam" id="PF13689">
    <property type="entry name" value="DUF4154"/>
    <property type="match status" value="1"/>
</dbReference>
<keyword evidence="1" id="KW-0732">Signal</keyword>
<dbReference type="eggNOG" id="ENOG502ZIZI">
    <property type="taxonomic scope" value="Bacteria"/>
</dbReference>
<evidence type="ECO:0008006" key="4">
    <source>
        <dbReference type="Google" id="ProtNLM"/>
    </source>
</evidence>
<dbReference type="KEGG" id="cts:Ctha_1649"/>
<dbReference type="EMBL" id="CP001100">
    <property type="protein sequence ID" value="ACF14107.1"/>
    <property type="molecule type" value="Genomic_DNA"/>
</dbReference>
<dbReference type="InterPro" id="IPR025293">
    <property type="entry name" value="YfiR/HmsC-like"/>
</dbReference>
<keyword evidence="3" id="KW-1185">Reference proteome</keyword>
<organism evidence="2 3">
    <name type="scientific">Chloroherpeton thalassium (strain ATCC 35110 / GB-78)</name>
    <dbReference type="NCBI Taxonomy" id="517418"/>
    <lineage>
        <taxon>Bacteria</taxon>
        <taxon>Pseudomonadati</taxon>
        <taxon>Chlorobiota</taxon>
        <taxon>Chlorobiia</taxon>
        <taxon>Chlorobiales</taxon>
        <taxon>Chloroherpetonaceae</taxon>
        <taxon>Chloroherpeton</taxon>
    </lineage>
</organism>
<gene>
    <name evidence="2" type="ordered locus">Ctha_1649</name>
</gene>
<protein>
    <recommendedName>
        <fullName evidence="4">YfiR family protein</fullName>
    </recommendedName>
</protein>
<evidence type="ECO:0000313" key="3">
    <source>
        <dbReference type="Proteomes" id="UP000001208"/>
    </source>
</evidence>
<dbReference type="STRING" id="517418.Ctha_1649"/>
<feature type="signal peptide" evidence="1">
    <location>
        <begin position="1"/>
        <end position="23"/>
    </location>
</feature>
<feature type="chain" id="PRO_5002795713" description="YfiR family protein" evidence="1">
    <location>
        <begin position="24"/>
        <end position="178"/>
    </location>
</feature>
<sequence length="178" mass="19717">MFKRTLWLSVSIFCILSCSNVLVAQESGAALSLRIAVCKRAFAYENSLHKVEKIRVAVLHNSDDDEHEQIRRVASEFDEDGKIEANAVSLEAFQKDPAGYHVVYFDENIADSKAVRQIATKQKLLSITSSKDFVSNGTATLAVFFDDGKVSIFINDTSAKLEGKSFFGEILALAEVLY</sequence>
<accession>B3QSR0</accession>
<dbReference type="AlphaFoldDB" id="B3QSR0"/>
<evidence type="ECO:0000313" key="2">
    <source>
        <dbReference type="EMBL" id="ACF14107.1"/>
    </source>
</evidence>
<name>B3QSR0_CHLT3</name>
<dbReference type="Proteomes" id="UP000001208">
    <property type="component" value="Chromosome"/>
</dbReference>
<reference evidence="2 3" key="1">
    <citation type="submission" date="2008-06" db="EMBL/GenBank/DDBJ databases">
        <title>Complete sequence of Chloroherpeton thalassium ATCC 35110.</title>
        <authorList>
            <consortium name="US DOE Joint Genome Institute"/>
            <person name="Lucas S."/>
            <person name="Copeland A."/>
            <person name="Lapidus A."/>
            <person name="Glavina del Rio T."/>
            <person name="Dalin E."/>
            <person name="Tice H."/>
            <person name="Bruce D."/>
            <person name="Goodwin L."/>
            <person name="Pitluck S."/>
            <person name="Schmutz J."/>
            <person name="Larimer F."/>
            <person name="Land M."/>
            <person name="Hauser L."/>
            <person name="Kyrpides N."/>
            <person name="Mikhailova N."/>
            <person name="Liu Z."/>
            <person name="Li T."/>
            <person name="Zhao F."/>
            <person name="Overmann J."/>
            <person name="Bryant D.A."/>
            <person name="Richardson P."/>
        </authorList>
    </citation>
    <scope>NUCLEOTIDE SEQUENCE [LARGE SCALE GENOMIC DNA]</scope>
    <source>
        <strain evidence="3">ATCC 35110 / GB-78</strain>
    </source>
</reference>
<proteinExistence type="predicted"/>